<dbReference type="CDD" id="cd17503">
    <property type="entry name" value="MFS_LmrB_MDR_like"/>
    <property type="match status" value="1"/>
</dbReference>
<feature type="transmembrane region" description="Helical" evidence="7">
    <location>
        <begin position="173"/>
        <end position="192"/>
    </location>
</feature>
<dbReference type="SUPFAM" id="SSF103473">
    <property type="entry name" value="MFS general substrate transporter"/>
    <property type="match status" value="1"/>
</dbReference>
<dbReference type="InterPro" id="IPR011701">
    <property type="entry name" value="MFS"/>
</dbReference>
<dbReference type="PRINTS" id="PR01036">
    <property type="entry name" value="TCRTETB"/>
</dbReference>
<sequence length="484" mass="52301">MTDTNGKPFSRVWLMVTLMFGTFCTALTTNMLVTAYPTLMTRFDISSATVQWLTTGFLLVMGIMIPISAWLINNFSLRIIYLTALSFFLAGLVISYTANSFNLIFLGRLIQAIGVGITFPTIQTVLLVTFPADKRGTMMGLGGVVIGLAPALGPTVSGWILDNASWRDLFGVMIPPVILVLILSLIFVRPVIPVKKSPIDLLAILLSTIGFGSLLYGFSEVGENGWGSTSVIAGILIGLFFIGLFARHEWPQAHPFLNVRLLKIPSFTVASFITALSNTAMIGIQVVLPMYLQQVRGLTPFHSGLMILPGALVYGLVSLLSGHLYDQMGGRRLALVGTFLLTLGTLPFAFLTRSTPYSYIICEYTILMIGVAIVTMPLTAASSIDLRGLQLSHGTAVNSTMRQVMTSMGTAILGSVLTNVTTQHTPAHALLTSAPLAYQNQAYDAAMTGFHAAFLVATAFGIIDFIFACFVKRQVQDQEQEATA</sequence>
<evidence type="ECO:0000256" key="7">
    <source>
        <dbReference type="SAM" id="Phobius"/>
    </source>
</evidence>
<dbReference type="Proteomes" id="UP001597189">
    <property type="component" value="Unassembled WGS sequence"/>
</dbReference>
<dbReference type="PANTHER" id="PTHR42718:SF24">
    <property type="entry name" value="MAJOR FACILITATOR SUPERFAMILY (MFS) PROFILE DOMAIN-CONTAINING PROTEIN"/>
    <property type="match status" value="1"/>
</dbReference>
<feature type="transmembrane region" description="Helical" evidence="7">
    <location>
        <begin position="450"/>
        <end position="471"/>
    </location>
</feature>
<dbReference type="Gene3D" id="1.20.1720.10">
    <property type="entry name" value="Multidrug resistance protein D"/>
    <property type="match status" value="1"/>
</dbReference>
<dbReference type="InterPro" id="IPR004638">
    <property type="entry name" value="EmrB-like"/>
</dbReference>
<feature type="transmembrane region" description="Helical" evidence="7">
    <location>
        <begin position="140"/>
        <end position="161"/>
    </location>
</feature>
<dbReference type="RefSeq" id="WP_203643291.1">
    <property type="nucleotide sequence ID" value="NZ_BOLN01000002.1"/>
</dbReference>
<proteinExistence type="predicted"/>
<comment type="caution">
    <text evidence="9">The sequence shown here is derived from an EMBL/GenBank/DDBJ whole genome shotgun (WGS) entry which is preliminary data.</text>
</comment>
<dbReference type="Pfam" id="PF07690">
    <property type="entry name" value="MFS_1"/>
    <property type="match status" value="1"/>
</dbReference>
<keyword evidence="2" id="KW-0813">Transport</keyword>
<name>A0ABW4CZ85_9LACO</name>
<feature type="domain" description="Major facilitator superfamily (MFS) profile" evidence="8">
    <location>
        <begin position="14"/>
        <end position="476"/>
    </location>
</feature>
<evidence type="ECO:0000259" key="8">
    <source>
        <dbReference type="PROSITE" id="PS50850"/>
    </source>
</evidence>
<feature type="transmembrane region" description="Helical" evidence="7">
    <location>
        <begin position="267"/>
        <end position="288"/>
    </location>
</feature>
<feature type="transmembrane region" description="Helical" evidence="7">
    <location>
        <begin position="52"/>
        <end position="72"/>
    </location>
</feature>
<accession>A0ABW4CZ85</accession>
<dbReference type="Gene3D" id="1.20.1250.20">
    <property type="entry name" value="MFS general substrate transporter like domains"/>
    <property type="match status" value="1"/>
</dbReference>
<reference evidence="10" key="1">
    <citation type="journal article" date="2019" name="Int. J. Syst. Evol. Microbiol.">
        <title>The Global Catalogue of Microorganisms (GCM) 10K type strain sequencing project: providing services to taxonomists for standard genome sequencing and annotation.</title>
        <authorList>
            <consortium name="The Broad Institute Genomics Platform"/>
            <consortium name="The Broad Institute Genome Sequencing Center for Infectious Disease"/>
            <person name="Wu L."/>
            <person name="Ma J."/>
        </authorList>
    </citation>
    <scope>NUCLEOTIDE SEQUENCE [LARGE SCALE GENOMIC DNA]</scope>
    <source>
        <strain evidence="10">CCM 8979</strain>
    </source>
</reference>
<gene>
    <name evidence="9" type="ORF">ACFQ44_02805</name>
</gene>
<evidence type="ECO:0000256" key="4">
    <source>
        <dbReference type="ARBA" id="ARBA00022692"/>
    </source>
</evidence>
<evidence type="ECO:0000313" key="9">
    <source>
        <dbReference type="EMBL" id="MFD1454612.1"/>
    </source>
</evidence>
<feature type="transmembrane region" description="Helical" evidence="7">
    <location>
        <begin position="333"/>
        <end position="351"/>
    </location>
</feature>
<evidence type="ECO:0000256" key="1">
    <source>
        <dbReference type="ARBA" id="ARBA00004651"/>
    </source>
</evidence>
<evidence type="ECO:0000256" key="2">
    <source>
        <dbReference type="ARBA" id="ARBA00022448"/>
    </source>
</evidence>
<evidence type="ECO:0000313" key="10">
    <source>
        <dbReference type="Proteomes" id="UP001597189"/>
    </source>
</evidence>
<organism evidence="9 10">
    <name type="scientific">Levilactobacillus lanxiensis</name>
    <dbReference type="NCBI Taxonomy" id="2799568"/>
    <lineage>
        <taxon>Bacteria</taxon>
        <taxon>Bacillati</taxon>
        <taxon>Bacillota</taxon>
        <taxon>Bacilli</taxon>
        <taxon>Lactobacillales</taxon>
        <taxon>Lactobacillaceae</taxon>
        <taxon>Levilactobacillus</taxon>
    </lineage>
</organism>
<protein>
    <submittedName>
        <fullName evidence="9">MDR family MFS transporter</fullName>
    </submittedName>
</protein>
<feature type="transmembrane region" description="Helical" evidence="7">
    <location>
        <begin position="199"/>
        <end position="219"/>
    </location>
</feature>
<feature type="transmembrane region" description="Helical" evidence="7">
    <location>
        <begin position="300"/>
        <end position="321"/>
    </location>
</feature>
<feature type="transmembrane region" description="Helical" evidence="7">
    <location>
        <begin position="225"/>
        <end position="246"/>
    </location>
</feature>
<evidence type="ECO:0000256" key="5">
    <source>
        <dbReference type="ARBA" id="ARBA00022989"/>
    </source>
</evidence>
<evidence type="ECO:0000256" key="6">
    <source>
        <dbReference type="ARBA" id="ARBA00023136"/>
    </source>
</evidence>
<keyword evidence="6 7" id="KW-0472">Membrane</keyword>
<feature type="transmembrane region" description="Helical" evidence="7">
    <location>
        <begin position="12"/>
        <end position="32"/>
    </location>
</feature>
<feature type="transmembrane region" description="Helical" evidence="7">
    <location>
        <begin position="104"/>
        <end position="128"/>
    </location>
</feature>
<feature type="transmembrane region" description="Helical" evidence="7">
    <location>
        <begin position="404"/>
        <end position="422"/>
    </location>
</feature>
<dbReference type="InterPro" id="IPR036259">
    <property type="entry name" value="MFS_trans_sf"/>
</dbReference>
<dbReference type="NCBIfam" id="TIGR00711">
    <property type="entry name" value="efflux_EmrB"/>
    <property type="match status" value="1"/>
</dbReference>
<dbReference type="PANTHER" id="PTHR42718">
    <property type="entry name" value="MAJOR FACILITATOR SUPERFAMILY MULTIDRUG TRANSPORTER MFSC"/>
    <property type="match status" value="1"/>
</dbReference>
<keyword evidence="4 7" id="KW-0812">Transmembrane</keyword>
<feature type="transmembrane region" description="Helical" evidence="7">
    <location>
        <begin position="357"/>
        <end position="384"/>
    </location>
</feature>
<dbReference type="InterPro" id="IPR020846">
    <property type="entry name" value="MFS_dom"/>
</dbReference>
<keyword evidence="3" id="KW-1003">Cell membrane</keyword>
<dbReference type="EMBL" id="JBHTOD010000002">
    <property type="protein sequence ID" value="MFD1454612.1"/>
    <property type="molecule type" value="Genomic_DNA"/>
</dbReference>
<comment type="subcellular location">
    <subcellularLocation>
        <location evidence="1">Cell membrane</location>
        <topology evidence="1">Multi-pass membrane protein</topology>
    </subcellularLocation>
</comment>
<keyword evidence="5 7" id="KW-1133">Transmembrane helix</keyword>
<evidence type="ECO:0000256" key="3">
    <source>
        <dbReference type="ARBA" id="ARBA00022475"/>
    </source>
</evidence>
<keyword evidence="10" id="KW-1185">Reference proteome</keyword>
<dbReference type="PROSITE" id="PS50850">
    <property type="entry name" value="MFS"/>
    <property type="match status" value="1"/>
</dbReference>
<feature type="transmembrane region" description="Helical" evidence="7">
    <location>
        <begin position="79"/>
        <end position="98"/>
    </location>
</feature>